<keyword evidence="2" id="KW-1185">Reference proteome</keyword>
<proteinExistence type="predicted"/>
<dbReference type="RefSeq" id="WP_265689127.1">
    <property type="nucleotide sequence ID" value="NZ_JAKRRX010000173.1"/>
</dbReference>
<gene>
    <name evidence="1" type="ORF">MD483_19825</name>
</gene>
<comment type="caution">
    <text evidence="1">The sequence shown here is derived from an EMBL/GenBank/DDBJ whole genome shotgun (WGS) entry which is preliminary data.</text>
</comment>
<accession>A0A9X3CHM7</accession>
<sequence length="348" mass="40170">MGSLLHSQEGLIHTDKGPLVLLFFDGFDLKARDGALGKVKSQLHHQLRNHKRALYKQQPFTGFYTAFLGLVKSLEAIGCDVRVNDFKTAKLYPDYPIGVAGYPSVLDHIFLPNPKIFGPGDFGLPDDSQRVANDDSYKKLIQPCEWFTQVYKPYCGDKMVPWFAGIDCDGLQDLSQEQKQYDFLIYDKIRWHREEQVPAVLNRIKQHLRARGLTYTEVRYGQHHISEFIDGLKKSKSMLFVCEHETQGLACQEALASNIPVLTWEEERIIDPELEHYNAPNLNVSSVPYFDQRCGMKFKIEHFEYTCDAFVEQHEQFKPRQFVLDTLALDIAGRNYLHEYQSISHSEC</sequence>
<protein>
    <submittedName>
        <fullName evidence="1">Glycosyltransferase family 1 protein</fullName>
    </submittedName>
</protein>
<dbReference type="AlphaFoldDB" id="A0A9X3CHM7"/>
<reference evidence="1" key="1">
    <citation type="submission" date="2022-02" db="EMBL/GenBank/DDBJ databases">
        <title>Vibrio sp. nov., a new bacterium isolated from Bohai sea, China.</title>
        <authorList>
            <person name="Yuan Y."/>
        </authorList>
    </citation>
    <scope>NUCLEOTIDE SEQUENCE</scope>
    <source>
        <strain evidence="1">DBSS07</strain>
    </source>
</reference>
<evidence type="ECO:0000313" key="1">
    <source>
        <dbReference type="EMBL" id="MCW8336063.1"/>
    </source>
</evidence>
<dbReference type="Proteomes" id="UP001155586">
    <property type="component" value="Unassembled WGS sequence"/>
</dbReference>
<dbReference type="EMBL" id="JAKRRX010000173">
    <property type="protein sequence ID" value="MCW8336063.1"/>
    <property type="molecule type" value="Genomic_DNA"/>
</dbReference>
<evidence type="ECO:0000313" key="2">
    <source>
        <dbReference type="Proteomes" id="UP001155586"/>
    </source>
</evidence>
<name>A0A9X3CHM7_9VIBR</name>
<organism evidence="1 2">
    <name type="scientific">Vibrio paucivorans</name>
    <dbReference type="NCBI Taxonomy" id="2829489"/>
    <lineage>
        <taxon>Bacteria</taxon>
        <taxon>Pseudomonadati</taxon>
        <taxon>Pseudomonadota</taxon>
        <taxon>Gammaproteobacteria</taxon>
        <taxon>Vibrionales</taxon>
        <taxon>Vibrionaceae</taxon>
        <taxon>Vibrio</taxon>
    </lineage>
</organism>